<dbReference type="InterPro" id="IPR001920">
    <property type="entry name" value="Asp/Glu_race"/>
</dbReference>
<dbReference type="RefSeq" id="WP_284205369.1">
    <property type="nucleotide sequence ID" value="NZ_BSPQ01000019.1"/>
</dbReference>
<evidence type="ECO:0000313" key="8">
    <source>
        <dbReference type="EMBL" id="GLS92272.1"/>
    </source>
</evidence>
<dbReference type="EMBL" id="BSPQ01000019">
    <property type="protein sequence ID" value="GLS92272.1"/>
    <property type="molecule type" value="Genomic_DNA"/>
</dbReference>
<evidence type="ECO:0000256" key="5">
    <source>
        <dbReference type="ARBA" id="ARBA00023235"/>
    </source>
</evidence>
<feature type="binding site" evidence="7">
    <location>
        <begin position="42"/>
        <end position="43"/>
    </location>
    <ligand>
        <name>substrate</name>
    </ligand>
</feature>
<dbReference type="EC" id="5.1.1.3" evidence="2 7"/>
<feature type="binding site" evidence="7">
    <location>
        <begin position="198"/>
        <end position="199"/>
    </location>
    <ligand>
        <name>substrate</name>
    </ligand>
</feature>
<evidence type="ECO:0000256" key="4">
    <source>
        <dbReference type="ARBA" id="ARBA00022984"/>
    </source>
</evidence>
<dbReference type="InterPro" id="IPR015942">
    <property type="entry name" value="Asp/Glu/hydantoin_racemase"/>
</dbReference>
<evidence type="ECO:0000256" key="1">
    <source>
        <dbReference type="ARBA" id="ARBA00001602"/>
    </source>
</evidence>
<sequence>MSVKRILIFDSGVGGLSVYEQIVKLNPCISCHYLFDNAYFPYGELPRTKLVERLTQLLADFMSQHPVDLVVIACNSASTVALEALRLHFSIPIVGVVPAIKPATRITTNNVIGLLATPATIERIYTRQLINEFAAGKTVLRIGSTELVKLAEDKLIGKPVALKDFKAVLAPWLSELASDQKIEGKEQLQPDTLVLGCTHFPLIKAEIAACFTRPIKLVDSGEAIALRVKQLLEVEQHNPSEGVAEIKINQAFYTQHFSDQQHLSALCHSFSDYGFQQVNFCGL</sequence>
<gene>
    <name evidence="7 8" type="primary">murI</name>
    <name evidence="8" type="ORF">GCM10007916_33420</name>
</gene>
<keyword evidence="5 7" id="KW-0413">Isomerase</keyword>
<keyword evidence="3 7" id="KW-0133">Cell shape</keyword>
<evidence type="ECO:0000256" key="3">
    <source>
        <dbReference type="ARBA" id="ARBA00022960"/>
    </source>
</evidence>
<dbReference type="InterPro" id="IPR033134">
    <property type="entry name" value="Asp/Glu_racemase_AS_2"/>
</dbReference>
<evidence type="ECO:0000256" key="2">
    <source>
        <dbReference type="ARBA" id="ARBA00013090"/>
    </source>
</evidence>
<dbReference type="Gene3D" id="3.40.50.1860">
    <property type="match status" value="2"/>
</dbReference>
<comment type="catalytic activity">
    <reaction evidence="1 7">
        <text>L-glutamate = D-glutamate</text>
        <dbReference type="Rhea" id="RHEA:12813"/>
        <dbReference type="ChEBI" id="CHEBI:29985"/>
        <dbReference type="ChEBI" id="CHEBI:29986"/>
        <dbReference type="EC" id="5.1.1.3"/>
    </reaction>
</comment>
<comment type="pathway">
    <text evidence="7">Cell wall biogenesis; peptidoglycan biosynthesis.</text>
</comment>
<dbReference type="PROSITE" id="PS00923">
    <property type="entry name" value="ASP_GLU_RACEMASE_1"/>
    <property type="match status" value="1"/>
</dbReference>
<dbReference type="PANTHER" id="PTHR21198">
    <property type="entry name" value="GLUTAMATE RACEMASE"/>
    <property type="match status" value="1"/>
</dbReference>
<dbReference type="SUPFAM" id="SSF53681">
    <property type="entry name" value="Aspartate/glutamate racemase"/>
    <property type="match status" value="2"/>
</dbReference>
<keyword evidence="4 7" id="KW-0573">Peptidoglycan synthesis</keyword>
<protein>
    <recommendedName>
        <fullName evidence="2 7">Glutamate racemase</fullName>
        <ecNumber evidence="2 7">5.1.1.3</ecNumber>
    </recommendedName>
</protein>
<feature type="active site" description="Proton donor/acceptor" evidence="7">
    <location>
        <position position="197"/>
    </location>
</feature>
<comment type="caution">
    <text evidence="8">The sequence shown here is derived from an EMBL/GenBank/DDBJ whole genome shotgun (WGS) entry which is preliminary data.</text>
</comment>
<comment type="function">
    <text evidence="7">Provides the (R)-glutamate required for cell wall biosynthesis.</text>
</comment>
<dbReference type="InterPro" id="IPR004391">
    <property type="entry name" value="Glu_race"/>
</dbReference>
<reference evidence="9" key="1">
    <citation type="journal article" date="2019" name="Int. J. Syst. Evol. Microbiol.">
        <title>The Global Catalogue of Microorganisms (GCM) 10K type strain sequencing project: providing services to taxonomists for standard genome sequencing and annotation.</title>
        <authorList>
            <consortium name="The Broad Institute Genomics Platform"/>
            <consortium name="The Broad Institute Genome Sequencing Center for Infectious Disease"/>
            <person name="Wu L."/>
            <person name="Ma J."/>
        </authorList>
    </citation>
    <scope>NUCLEOTIDE SEQUENCE [LARGE SCALE GENOMIC DNA]</scope>
    <source>
        <strain evidence="9">NBRC 103166</strain>
    </source>
</reference>
<dbReference type="InterPro" id="IPR018187">
    <property type="entry name" value="Asp/Glu_racemase_AS_1"/>
</dbReference>
<dbReference type="Proteomes" id="UP001157353">
    <property type="component" value="Unassembled WGS sequence"/>
</dbReference>
<dbReference type="HAMAP" id="MF_00258">
    <property type="entry name" value="Glu_racemase"/>
    <property type="match status" value="1"/>
</dbReference>
<organism evidence="8 9">
    <name type="scientific">Psychromonas marina</name>
    <dbReference type="NCBI Taxonomy" id="88364"/>
    <lineage>
        <taxon>Bacteria</taxon>
        <taxon>Pseudomonadati</taxon>
        <taxon>Pseudomonadota</taxon>
        <taxon>Gammaproteobacteria</taxon>
        <taxon>Alteromonadales</taxon>
        <taxon>Psychromonadaceae</taxon>
        <taxon>Psychromonas</taxon>
    </lineage>
</organism>
<evidence type="ECO:0000256" key="6">
    <source>
        <dbReference type="ARBA" id="ARBA00023316"/>
    </source>
</evidence>
<comment type="similarity">
    <text evidence="7">Belongs to the aspartate/glutamate racemases family.</text>
</comment>
<feature type="binding site" evidence="7">
    <location>
        <begin position="75"/>
        <end position="76"/>
    </location>
    <ligand>
        <name>substrate</name>
    </ligand>
</feature>
<evidence type="ECO:0000313" key="9">
    <source>
        <dbReference type="Proteomes" id="UP001157353"/>
    </source>
</evidence>
<feature type="binding site" evidence="7">
    <location>
        <begin position="10"/>
        <end position="11"/>
    </location>
    <ligand>
        <name>substrate</name>
    </ligand>
</feature>
<accession>A0ABQ6E485</accession>
<evidence type="ECO:0000256" key="7">
    <source>
        <dbReference type="HAMAP-Rule" id="MF_00258"/>
    </source>
</evidence>
<dbReference type="PANTHER" id="PTHR21198:SF2">
    <property type="entry name" value="GLUTAMATE RACEMASE"/>
    <property type="match status" value="1"/>
</dbReference>
<proteinExistence type="inferred from homology"/>
<keyword evidence="6 7" id="KW-0961">Cell wall biogenesis/degradation</keyword>
<feature type="active site" description="Proton donor/acceptor" evidence="7">
    <location>
        <position position="74"/>
    </location>
</feature>
<name>A0ABQ6E485_9GAMM</name>
<dbReference type="Pfam" id="PF01177">
    <property type="entry name" value="Asp_Glu_race"/>
    <property type="match status" value="1"/>
</dbReference>
<dbReference type="NCBIfam" id="TIGR00067">
    <property type="entry name" value="glut_race"/>
    <property type="match status" value="1"/>
</dbReference>
<keyword evidence="9" id="KW-1185">Reference proteome</keyword>
<dbReference type="PROSITE" id="PS00924">
    <property type="entry name" value="ASP_GLU_RACEMASE_2"/>
    <property type="match status" value="1"/>
</dbReference>